<evidence type="ECO:0000313" key="1">
    <source>
        <dbReference type="EMBL" id="MBB5707349.1"/>
    </source>
</evidence>
<dbReference type="GO" id="GO:0006355">
    <property type="term" value="P:regulation of DNA-templated transcription"/>
    <property type="evidence" value="ECO:0007669"/>
    <property type="project" value="InterPro"/>
</dbReference>
<keyword evidence="2" id="KW-1185">Reference proteome</keyword>
<evidence type="ECO:0000313" key="2">
    <source>
        <dbReference type="Proteomes" id="UP000537161"/>
    </source>
</evidence>
<dbReference type="AlphaFoldDB" id="A0A7W9B6U2"/>
<reference evidence="1 2" key="1">
    <citation type="submission" date="2020-08" db="EMBL/GenBank/DDBJ databases">
        <title>Genomic Encyclopedia of Type Strains, Phase IV (KMG-IV): sequencing the most valuable type-strain genomes for metagenomic binning, comparative biology and taxonomic classification.</title>
        <authorList>
            <person name="Goeker M."/>
        </authorList>
    </citation>
    <scope>NUCLEOTIDE SEQUENCE [LARGE SCALE GENOMIC DNA]</scope>
    <source>
        <strain evidence="1 2">DSM 27163</strain>
    </source>
</reference>
<sequence length="107" mass="11573">MARFSLRLDDALYDRLLIAADAADTTPSAYVRDLLERLDGADPFGFHAHINELHSTVIQMLAILATDVGRRDPESLAKGMEDTRRLLLERGLITPEDLPGAGGGTGA</sequence>
<gene>
    <name evidence="1" type="ORF">FHR21_002715</name>
</gene>
<evidence type="ECO:0008006" key="3">
    <source>
        <dbReference type="Google" id="ProtNLM"/>
    </source>
</evidence>
<organism evidence="1 2">
    <name type="scientific">Sphingopyxis panaciterrulae</name>
    <dbReference type="NCBI Taxonomy" id="462372"/>
    <lineage>
        <taxon>Bacteria</taxon>
        <taxon>Pseudomonadati</taxon>
        <taxon>Pseudomonadota</taxon>
        <taxon>Alphaproteobacteria</taxon>
        <taxon>Sphingomonadales</taxon>
        <taxon>Sphingomonadaceae</taxon>
        <taxon>Sphingopyxis</taxon>
    </lineage>
</organism>
<dbReference type="InterPro" id="IPR010985">
    <property type="entry name" value="Ribbon_hlx_hlx"/>
</dbReference>
<accession>A0A7W9B6U2</accession>
<proteinExistence type="predicted"/>
<dbReference type="Proteomes" id="UP000537161">
    <property type="component" value="Unassembled WGS sequence"/>
</dbReference>
<dbReference type="SUPFAM" id="SSF47598">
    <property type="entry name" value="Ribbon-helix-helix"/>
    <property type="match status" value="1"/>
</dbReference>
<comment type="caution">
    <text evidence="1">The sequence shown here is derived from an EMBL/GenBank/DDBJ whole genome shotgun (WGS) entry which is preliminary data.</text>
</comment>
<protein>
    <recommendedName>
        <fullName evidence="3">Ribbon-helix-helix protein CopG domain-containing protein</fullName>
    </recommendedName>
</protein>
<dbReference type="EMBL" id="JACIJH010000009">
    <property type="protein sequence ID" value="MBB5707349.1"/>
    <property type="molecule type" value="Genomic_DNA"/>
</dbReference>
<dbReference type="RefSeq" id="WP_184099134.1">
    <property type="nucleotide sequence ID" value="NZ_JACIJH010000009.1"/>
</dbReference>
<name>A0A7W9B6U2_9SPHN</name>